<dbReference type="AlphaFoldDB" id="A0A972VVI5"/>
<evidence type="ECO:0000259" key="1">
    <source>
        <dbReference type="PROSITE" id="PS51296"/>
    </source>
</evidence>
<accession>A0A972VVI5</accession>
<feature type="domain" description="Rieske" evidence="1">
    <location>
        <begin position="172"/>
        <end position="228"/>
    </location>
</feature>
<gene>
    <name evidence="2" type="ORF">HQ497_03480</name>
</gene>
<sequence length="228" mass="26020">MGPQQSQALIENPNQLKMVRVARYERLIKANIERVWENVRDWAHLPWLHAGSFNFVSLDIEGDWGWRTWSSASHSAHVELCIDLPRQRYVARSYRRQQQVSEIWTTLTAKGDDTQILVEFHVPDVAPQDSNKVGQIFLDLYKTLWDEDELMMRDRQQQLSPQPPGPEVVNLGPPAAFLQSLPRRVTIRQQTFQISLVAGEPVVYTTTCPHLLGPLSEADGLSGQVNCP</sequence>
<dbReference type="SUPFAM" id="SSF55961">
    <property type="entry name" value="Bet v1-like"/>
    <property type="match status" value="1"/>
</dbReference>
<evidence type="ECO:0000313" key="3">
    <source>
        <dbReference type="Proteomes" id="UP000754644"/>
    </source>
</evidence>
<dbReference type="InterPro" id="IPR017941">
    <property type="entry name" value="Rieske_2Fe-2S"/>
</dbReference>
<name>A0A972VVI5_9GAMM</name>
<proteinExistence type="predicted"/>
<comment type="caution">
    <text evidence="2">The sequence shown here is derived from an EMBL/GenBank/DDBJ whole genome shotgun (WGS) entry which is preliminary data.</text>
</comment>
<evidence type="ECO:0000313" key="2">
    <source>
        <dbReference type="EMBL" id="NQV64406.1"/>
    </source>
</evidence>
<dbReference type="EMBL" id="JABMOJ010000123">
    <property type="protein sequence ID" value="NQV64406.1"/>
    <property type="molecule type" value="Genomic_DNA"/>
</dbReference>
<organism evidence="2 3">
    <name type="scientific">SAR86 cluster bacterium</name>
    <dbReference type="NCBI Taxonomy" id="2030880"/>
    <lineage>
        <taxon>Bacteria</taxon>
        <taxon>Pseudomonadati</taxon>
        <taxon>Pseudomonadota</taxon>
        <taxon>Gammaproteobacteria</taxon>
        <taxon>SAR86 cluster</taxon>
    </lineage>
</organism>
<dbReference type="PROSITE" id="PS51296">
    <property type="entry name" value="RIESKE"/>
    <property type="match status" value="1"/>
</dbReference>
<dbReference type="GO" id="GO:0051537">
    <property type="term" value="F:2 iron, 2 sulfur cluster binding"/>
    <property type="evidence" value="ECO:0007669"/>
    <property type="project" value="InterPro"/>
</dbReference>
<dbReference type="Gene3D" id="3.90.380.10">
    <property type="entry name" value="Naphthalene 1,2-dioxygenase Alpha Subunit, Chain A, domain 1"/>
    <property type="match status" value="1"/>
</dbReference>
<dbReference type="Proteomes" id="UP000754644">
    <property type="component" value="Unassembled WGS sequence"/>
</dbReference>
<protein>
    <recommendedName>
        <fullName evidence="1">Rieske domain-containing protein</fullName>
    </recommendedName>
</protein>
<feature type="non-terminal residue" evidence="2">
    <location>
        <position position="228"/>
    </location>
</feature>
<reference evidence="2" key="1">
    <citation type="submission" date="2020-05" db="EMBL/GenBank/DDBJ databases">
        <title>Sulfur intermediates as new biogeochemical hubs in an aquatic model microbial ecosystem.</title>
        <authorList>
            <person name="Vigneron A."/>
        </authorList>
    </citation>
    <scope>NUCLEOTIDE SEQUENCE</scope>
    <source>
        <strain evidence="2">Bin.250</strain>
    </source>
</reference>